<gene>
    <name evidence="1" type="ORF">H9763_07225</name>
</gene>
<reference evidence="1" key="2">
    <citation type="submission" date="2021-04" db="EMBL/GenBank/DDBJ databases">
        <authorList>
            <person name="Gilroy R."/>
        </authorList>
    </citation>
    <scope>NUCLEOTIDE SEQUENCE</scope>
    <source>
        <strain evidence="1">USAMLcec3-2134</strain>
    </source>
</reference>
<dbReference type="Pfam" id="PF13483">
    <property type="entry name" value="Lactamase_B_3"/>
    <property type="match status" value="1"/>
</dbReference>
<evidence type="ECO:0000313" key="1">
    <source>
        <dbReference type="EMBL" id="HJB91242.1"/>
    </source>
</evidence>
<comment type="caution">
    <text evidence="1">The sequence shown here is derived from an EMBL/GenBank/DDBJ whole genome shotgun (WGS) entry which is preliminary data.</text>
</comment>
<dbReference type="SUPFAM" id="SSF56281">
    <property type="entry name" value="Metallo-hydrolase/oxidoreductase"/>
    <property type="match status" value="1"/>
</dbReference>
<evidence type="ECO:0000313" key="2">
    <source>
        <dbReference type="Proteomes" id="UP000886883"/>
    </source>
</evidence>
<reference evidence="1" key="1">
    <citation type="journal article" date="2021" name="PeerJ">
        <title>Extensive microbial diversity within the chicken gut microbiome revealed by metagenomics and culture.</title>
        <authorList>
            <person name="Gilroy R."/>
            <person name="Ravi A."/>
            <person name="Getino M."/>
            <person name="Pursley I."/>
            <person name="Horton D.L."/>
            <person name="Alikhan N.F."/>
            <person name="Baker D."/>
            <person name="Gharbi K."/>
            <person name="Hall N."/>
            <person name="Watson M."/>
            <person name="Adriaenssens E.M."/>
            <person name="Foster-Nyarko E."/>
            <person name="Jarju S."/>
            <person name="Secka A."/>
            <person name="Antonio M."/>
            <person name="Oren A."/>
            <person name="Chaudhuri R.R."/>
            <person name="La Ragione R."/>
            <person name="Hildebrand F."/>
            <person name="Pallen M.J."/>
        </authorList>
    </citation>
    <scope>NUCLEOTIDE SEQUENCE</scope>
    <source>
        <strain evidence="1">USAMLcec3-2134</strain>
    </source>
</reference>
<sequence length="242" mass="28037">MKITYLGHSGFAAELSECVLLFDYYRGELPEWPASKTLLIFASHAHQDHFNWKILQLGERHPSRRYFFGNDIRLGEKWMRQKGLDPSEKRRVTKLAGGRTVELEEGGALVRVSALASTDSGVAFVVETEGKRIYHAGDLNWWHWDGEPEEENAWMEEHYKKEIDRLAGQRFDAAFVPLDPRLGEQFGLGMDYFLEKTEGDAVFPMHLWEDYAAVDRYLDSPAGRRHANRIRRPQRGGQEWNI</sequence>
<organism evidence="1 2">
    <name type="scientific">Candidatus Eisenbergiella merdigallinarum</name>
    <dbReference type="NCBI Taxonomy" id="2838552"/>
    <lineage>
        <taxon>Bacteria</taxon>
        <taxon>Bacillati</taxon>
        <taxon>Bacillota</taxon>
        <taxon>Clostridia</taxon>
        <taxon>Lachnospirales</taxon>
        <taxon>Lachnospiraceae</taxon>
        <taxon>Eisenbergiella</taxon>
    </lineage>
</organism>
<proteinExistence type="predicted"/>
<dbReference type="AlphaFoldDB" id="A0A9D2MS61"/>
<name>A0A9D2MS61_9FIRM</name>
<dbReference type="PANTHER" id="PTHR42967:SF1">
    <property type="entry name" value="MBL FOLD METALLO-HYDROLASE"/>
    <property type="match status" value="1"/>
</dbReference>
<dbReference type="PANTHER" id="PTHR42967">
    <property type="entry name" value="METAL DEPENDENT HYDROLASE"/>
    <property type="match status" value="1"/>
</dbReference>
<dbReference type="Proteomes" id="UP000886883">
    <property type="component" value="Unassembled WGS sequence"/>
</dbReference>
<dbReference type="InterPro" id="IPR036866">
    <property type="entry name" value="RibonucZ/Hydroxyglut_hydro"/>
</dbReference>
<dbReference type="Gene3D" id="3.60.15.10">
    <property type="entry name" value="Ribonuclease Z/Hydroxyacylglutathione hydrolase-like"/>
    <property type="match status" value="1"/>
</dbReference>
<accession>A0A9D2MS61</accession>
<dbReference type="EMBL" id="DWXE01000026">
    <property type="protein sequence ID" value="HJB91242.1"/>
    <property type="molecule type" value="Genomic_DNA"/>
</dbReference>
<protein>
    <submittedName>
        <fullName evidence="1">MBL fold metallo-hydrolase</fullName>
    </submittedName>
</protein>